<keyword evidence="9" id="KW-1185">Reference proteome</keyword>
<dbReference type="PROSITE" id="PS50893">
    <property type="entry name" value="ABC_TRANSPORTER_2"/>
    <property type="match status" value="1"/>
</dbReference>
<dbReference type="SUPFAM" id="SSF52540">
    <property type="entry name" value="P-loop containing nucleoside triphosphate hydrolases"/>
    <property type="match status" value="1"/>
</dbReference>
<dbReference type="InterPro" id="IPR003439">
    <property type="entry name" value="ABC_transporter-like_ATP-bd"/>
</dbReference>
<reference evidence="7 9" key="2">
    <citation type="submission" date="2023-09" db="EMBL/GenBank/DDBJ databases">
        <title>Genomic characteristic of L. casei group strains isolated from clinical sources.</title>
        <authorList>
            <person name="Jarocki P."/>
        </authorList>
    </citation>
    <scope>NUCLEOTIDE SEQUENCE [LARGE SCALE GENOMIC DNA]</scope>
    <source>
        <strain evidence="7 9">LMG 24099</strain>
    </source>
</reference>
<dbReference type="Proteomes" id="UP001303564">
    <property type="component" value="Chromosome"/>
</dbReference>
<dbReference type="RefSeq" id="WP_087913159.1">
    <property type="nucleotide sequence ID" value="NZ_CP017065.1"/>
</dbReference>
<keyword evidence="3" id="KW-0547">Nucleotide-binding</keyword>
<evidence type="ECO:0000259" key="5">
    <source>
        <dbReference type="PROSITE" id="PS50893"/>
    </source>
</evidence>
<proteinExistence type="inferred from homology"/>
<evidence type="ECO:0000313" key="8">
    <source>
        <dbReference type="Proteomes" id="UP000195609"/>
    </source>
</evidence>
<dbReference type="Pfam" id="PF00005">
    <property type="entry name" value="ABC_tran"/>
    <property type="match status" value="1"/>
</dbReference>
<dbReference type="EMBL" id="CP136128">
    <property type="protein sequence ID" value="WNX27510.1"/>
    <property type="molecule type" value="Genomic_DNA"/>
</dbReference>
<dbReference type="InterPro" id="IPR027417">
    <property type="entry name" value="P-loop_NTPase"/>
</dbReference>
<accession>A0AAN1KFI8</accession>
<evidence type="ECO:0000313" key="6">
    <source>
        <dbReference type="EMBL" id="ARY92876.1"/>
    </source>
</evidence>
<reference evidence="6 8" key="1">
    <citation type="journal article" date="2017" name="Front. Immunol.">
        <title>Complete Genome Sequence of Lactobacillus casei LC5, a Potential Probiotics for Atopic Dermatitis.</title>
        <authorList>
            <person name="Kang J."/>
            <person name="Chung W.H."/>
            <person name="Lim T.J."/>
            <person name="Whon T.W."/>
            <person name="Lim S."/>
            <person name="Nam Y.D."/>
        </authorList>
    </citation>
    <scope>NUCLEOTIDE SEQUENCE [LARGE SCALE GENOMIC DNA]</scope>
    <source>
        <strain evidence="6 8">LC5</strain>
    </source>
</reference>
<name>A0AAN1KFI8_LACCA</name>
<dbReference type="EMBL" id="CP017065">
    <property type="protein sequence ID" value="ARY92876.1"/>
    <property type="molecule type" value="Genomic_DNA"/>
</dbReference>
<gene>
    <name evidence="6" type="ORF">BGL52_14320</name>
    <name evidence="7" type="ORF">RWA16_14080</name>
</gene>
<dbReference type="SMART" id="SM00382">
    <property type="entry name" value="AAA"/>
    <property type="match status" value="1"/>
</dbReference>
<evidence type="ECO:0000256" key="3">
    <source>
        <dbReference type="ARBA" id="ARBA00022741"/>
    </source>
</evidence>
<evidence type="ECO:0000313" key="9">
    <source>
        <dbReference type="Proteomes" id="UP001303564"/>
    </source>
</evidence>
<protein>
    <submittedName>
        <fullName evidence="7">ABC transporter ATP-binding protein</fullName>
    </submittedName>
</protein>
<sequence length="286" mass="32577">MTMLRIDHAKKVYKKRTAISDANMSFNGKGLYLIAGPNGSGKTTLLESIVGLRRLSSGSIVVEPNTAKIAFLFQENNLRKLNTVREEFQLVLKLYQRNISELQVADQYQLTEFLDTRTANLSGGTKRRVLIAMTLMTEAPIVILDEPVSGLDTFNRKEIWNLIKQYGKNHLVIVSDHYLNQAADYCDFVYMLHAGKIVESGLIPELESQLRKFVYTPIDVNQLRPIERDLKEQGIDYISRSTGKNFYLYTDSSVRTSNILNNHHVSIHSLTFEDGYLMYTGDDVNE</sequence>
<keyword evidence="2" id="KW-0813">Transport</keyword>
<dbReference type="PANTHER" id="PTHR42711">
    <property type="entry name" value="ABC TRANSPORTER ATP-BINDING PROTEIN"/>
    <property type="match status" value="1"/>
</dbReference>
<evidence type="ECO:0000313" key="7">
    <source>
        <dbReference type="EMBL" id="WNX27510.1"/>
    </source>
</evidence>
<organism evidence="6 8">
    <name type="scientific">Lacticaseibacillus casei</name>
    <name type="common">Lactobacillus casei</name>
    <dbReference type="NCBI Taxonomy" id="1582"/>
    <lineage>
        <taxon>Bacteria</taxon>
        <taxon>Bacillati</taxon>
        <taxon>Bacillota</taxon>
        <taxon>Bacilli</taxon>
        <taxon>Lactobacillales</taxon>
        <taxon>Lactobacillaceae</taxon>
        <taxon>Lacticaseibacillus</taxon>
    </lineage>
</organism>
<dbReference type="GO" id="GO:0005524">
    <property type="term" value="F:ATP binding"/>
    <property type="evidence" value="ECO:0007669"/>
    <property type="project" value="UniProtKB-KW"/>
</dbReference>
<evidence type="ECO:0000256" key="4">
    <source>
        <dbReference type="ARBA" id="ARBA00022840"/>
    </source>
</evidence>
<dbReference type="AlphaFoldDB" id="A0AAN1KFI8"/>
<dbReference type="InterPro" id="IPR050763">
    <property type="entry name" value="ABC_transporter_ATP-binding"/>
</dbReference>
<evidence type="ECO:0000256" key="1">
    <source>
        <dbReference type="ARBA" id="ARBA00005417"/>
    </source>
</evidence>
<dbReference type="GO" id="GO:0016887">
    <property type="term" value="F:ATP hydrolysis activity"/>
    <property type="evidence" value="ECO:0007669"/>
    <property type="project" value="InterPro"/>
</dbReference>
<dbReference type="Proteomes" id="UP000195609">
    <property type="component" value="Chromosome"/>
</dbReference>
<evidence type="ECO:0000256" key="2">
    <source>
        <dbReference type="ARBA" id="ARBA00022448"/>
    </source>
</evidence>
<feature type="domain" description="ABC transporter" evidence="5">
    <location>
        <begin position="4"/>
        <end position="219"/>
    </location>
</feature>
<dbReference type="Gene3D" id="3.40.50.300">
    <property type="entry name" value="P-loop containing nucleotide triphosphate hydrolases"/>
    <property type="match status" value="1"/>
</dbReference>
<dbReference type="PANTHER" id="PTHR42711:SF5">
    <property type="entry name" value="ABC TRANSPORTER ATP-BINDING PROTEIN NATA"/>
    <property type="match status" value="1"/>
</dbReference>
<dbReference type="CDD" id="cd03230">
    <property type="entry name" value="ABC_DR_subfamily_A"/>
    <property type="match status" value="1"/>
</dbReference>
<dbReference type="InterPro" id="IPR003593">
    <property type="entry name" value="AAA+_ATPase"/>
</dbReference>
<keyword evidence="4 7" id="KW-0067">ATP-binding</keyword>
<comment type="similarity">
    <text evidence="1">Belongs to the ABC transporter superfamily.</text>
</comment>